<evidence type="ECO:0000313" key="19">
    <source>
        <dbReference type="Proteomes" id="UP001314166"/>
    </source>
</evidence>
<evidence type="ECO:0000256" key="5">
    <source>
        <dbReference type="ARBA" id="ARBA00022741"/>
    </source>
</evidence>
<name>A0ABM9MWL0_9LACO</name>
<evidence type="ECO:0000259" key="17">
    <source>
        <dbReference type="PROSITE" id="PS50893"/>
    </source>
</evidence>
<keyword evidence="10" id="KW-0067">ATP-binding</keyword>
<keyword evidence="4" id="KW-0677">Repeat</keyword>
<evidence type="ECO:0000256" key="2">
    <source>
        <dbReference type="ARBA" id="ARBA00022490"/>
    </source>
</evidence>
<evidence type="ECO:0000313" key="18">
    <source>
        <dbReference type="EMBL" id="CAK1245376.1"/>
    </source>
</evidence>
<evidence type="ECO:0000256" key="8">
    <source>
        <dbReference type="ARBA" id="ARBA00022771"/>
    </source>
</evidence>
<keyword evidence="11" id="KW-0267">Excision nuclease</keyword>
<dbReference type="RefSeq" id="WP_338343793.1">
    <property type="nucleotide sequence ID" value="NZ_CAUZLH010000003.1"/>
</dbReference>
<dbReference type="PANTHER" id="PTHR43152">
    <property type="entry name" value="UVRABC SYSTEM PROTEIN A"/>
    <property type="match status" value="1"/>
</dbReference>
<keyword evidence="8" id="KW-0863">Zinc-finger</keyword>
<protein>
    <recommendedName>
        <fullName evidence="15">UvrABC system protein A</fullName>
    </recommendedName>
    <alternativeName>
        <fullName evidence="16">Excinuclease ABC subunit A</fullName>
    </alternativeName>
</protein>
<dbReference type="SUPFAM" id="SSF52540">
    <property type="entry name" value="P-loop containing nucleoside triphosphate hydrolases"/>
    <property type="match status" value="2"/>
</dbReference>
<dbReference type="Pfam" id="PF17755">
    <property type="entry name" value="UvrA_DNA-bind"/>
    <property type="match status" value="1"/>
</dbReference>
<evidence type="ECO:0000256" key="7">
    <source>
        <dbReference type="ARBA" id="ARBA00022769"/>
    </source>
</evidence>
<dbReference type="Pfam" id="PF13304">
    <property type="entry name" value="AAA_21"/>
    <property type="match status" value="1"/>
</dbReference>
<evidence type="ECO:0000256" key="11">
    <source>
        <dbReference type="ARBA" id="ARBA00022881"/>
    </source>
</evidence>
<evidence type="ECO:0000256" key="15">
    <source>
        <dbReference type="ARBA" id="ARBA00039316"/>
    </source>
</evidence>
<dbReference type="InterPro" id="IPR003439">
    <property type="entry name" value="ABC_transporter-like_ATP-bd"/>
</dbReference>
<dbReference type="EMBL" id="CAUZMB010000005">
    <property type="protein sequence ID" value="CAK1245376.1"/>
    <property type="molecule type" value="Genomic_DNA"/>
</dbReference>
<dbReference type="Gene3D" id="1.10.8.280">
    <property type="entry name" value="ABC transporter ATPase domain-like"/>
    <property type="match status" value="1"/>
</dbReference>
<evidence type="ECO:0000256" key="10">
    <source>
        <dbReference type="ARBA" id="ARBA00022840"/>
    </source>
</evidence>
<dbReference type="InterPro" id="IPR041552">
    <property type="entry name" value="UvrA_DNA-bd"/>
</dbReference>
<dbReference type="Gene3D" id="3.40.50.300">
    <property type="entry name" value="P-loop containing nucleotide triphosphate hydrolases"/>
    <property type="match status" value="2"/>
</dbReference>
<dbReference type="Gene3D" id="1.20.1580.10">
    <property type="entry name" value="ABC transporter ATPase like domain"/>
    <property type="match status" value="2"/>
</dbReference>
<dbReference type="PANTHER" id="PTHR43152:SF1">
    <property type="entry name" value="UVRA PROTEIN"/>
    <property type="match status" value="1"/>
</dbReference>
<dbReference type="InterPro" id="IPR003959">
    <property type="entry name" value="ATPase_AAA_core"/>
</dbReference>
<dbReference type="InterPro" id="IPR027417">
    <property type="entry name" value="P-loop_NTPase"/>
</dbReference>
<keyword evidence="6" id="KW-0227">DNA damage</keyword>
<evidence type="ECO:0000256" key="13">
    <source>
        <dbReference type="ARBA" id="ARBA00023204"/>
    </source>
</evidence>
<dbReference type="Proteomes" id="UP001314166">
    <property type="component" value="Unassembled WGS sequence"/>
</dbReference>
<evidence type="ECO:0000256" key="6">
    <source>
        <dbReference type="ARBA" id="ARBA00022763"/>
    </source>
</evidence>
<keyword evidence="19" id="KW-1185">Reference proteome</keyword>
<dbReference type="PROSITE" id="PS50893">
    <property type="entry name" value="ABC_TRANSPORTER_2"/>
    <property type="match status" value="1"/>
</dbReference>
<evidence type="ECO:0000256" key="14">
    <source>
        <dbReference type="ARBA" id="ARBA00038000"/>
    </source>
</evidence>
<comment type="caution">
    <text evidence="18">The sequence shown here is derived from an EMBL/GenBank/DDBJ whole genome shotgun (WGS) entry which is preliminary data.</text>
</comment>
<evidence type="ECO:0000256" key="1">
    <source>
        <dbReference type="ARBA" id="ARBA00004496"/>
    </source>
</evidence>
<keyword evidence="12" id="KW-0238">DNA-binding</keyword>
<comment type="similarity">
    <text evidence="14">Belongs to the ABC transporter superfamily. UvrA family.</text>
</comment>
<evidence type="ECO:0000256" key="4">
    <source>
        <dbReference type="ARBA" id="ARBA00022737"/>
    </source>
</evidence>
<keyword evidence="9" id="KW-0862">Zinc</keyword>
<evidence type="ECO:0000256" key="9">
    <source>
        <dbReference type="ARBA" id="ARBA00022833"/>
    </source>
</evidence>
<gene>
    <name evidence="18" type="ORF">R55214_HHFBAMCI_01023</name>
</gene>
<feature type="domain" description="ABC transporter" evidence="17">
    <location>
        <begin position="514"/>
        <end position="832"/>
    </location>
</feature>
<reference evidence="18 19" key="1">
    <citation type="submission" date="2023-10" db="EMBL/GenBank/DDBJ databases">
        <authorList>
            <person name="Botero Cardona J."/>
        </authorList>
    </citation>
    <scope>NUCLEOTIDE SEQUENCE [LARGE SCALE GENOMIC DNA]</scope>
    <source>
        <strain evidence="18 19">R-55214</strain>
    </source>
</reference>
<evidence type="ECO:0000256" key="12">
    <source>
        <dbReference type="ARBA" id="ARBA00023125"/>
    </source>
</evidence>
<keyword evidence="3" id="KW-0479">Metal-binding</keyword>
<proteinExistence type="inferred from homology"/>
<sequence>MAENKLTPIQIKVRGGRVHNLKNINVDIPLNQFVAISGLSGSGKSSLAMGILFSEGSRRYLESLSTYTRNRMSQSQVADVDSVEFIPAAVALRQRPAIPGERSTVGSISELENLVRLIFSRLASPVCPNGHRLAPSAAIAQAMNASEKANLQDNSDQLTCPVCGVTFRPFSAEDFSANSTGACPTCHGSGEVRQLDESKIIKDPRLTIQEGAVASWHLPGRNFMPSIAQSLGVRLNVPYQNLSEKERQIVLHGEKKLYPVDFHTSTGRVYHSDGSLYENAYDAVLDSLDSVKSLATLKKLNKFFHFSTCPTCHGSRLNPDLLKQTINDQDIVAINHLPLENLKDWGQQTLTTLPSGLKKLGQELFKNLNQILQPVLDLGLGYLSLDRPGASLSTGELQRLQLAKTIRAHTTGVLYVLDEPSIGLHPDNIKGLIKIFQTLVDQGNSLVVVDHQVDLIAAADWIIEIGPGAGENGGQVIGAGRPDQLAQNRHSLIGPYLTGTVNILHDKVQSPAGEEAGQTSMTVADYYNLKNDQIHLPNQAITAVTGFSGAGKTSLILKSLVPAINAKGNDENSPKQVSALKTPLKKAITIDAKPIGRNTRSTLATYTTIMNDLRTLFASQPAAKEQKMTAKYFSYNNKEGACPTCTGLGVITEDIQFLPDIIETCPNCHGGRFNEAVRKITWHGYSIVDVLALSVRDALPVFADQPKIKQQLDLLVEIGLDYLHLGEATPALSGGEAQRLKLVTHLNKSQAKTLFVFDEPSIGLHPIDIQTLLGVLNKLKETGATIVLITHDLNLMANADYLIDLGPKGGDQGGQIMAMGQPLALAKTGTSLTLQYLRSHLQKFDLLKN</sequence>
<keyword evidence="5" id="KW-0547">Nucleotide-binding</keyword>
<keyword evidence="2" id="KW-0963">Cytoplasm</keyword>
<comment type="subcellular location">
    <subcellularLocation>
        <location evidence="1">Cytoplasm</location>
    </subcellularLocation>
</comment>
<keyword evidence="7" id="KW-0228">DNA excision</keyword>
<evidence type="ECO:0000256" key="16">
    <source>
        <dbReference type="ARBA" id="ARBA00042156"/>
    </source>
</evidence>
<keyword evidence="13" id="KW-0234">DNA repair</keyword>
<accession>A0ABM9MWL0</accession>
<organism evidence="18 19">
    <name type="scientific">Fructobacillus evanidus</name>
    <dbReference type="NCBI Taxonomy" id="3064281"/>
    <lineage>
        <taxon>Bacteria</taxon>
        <taxon>Bacillati</taxon>
        <taxon>Bacillota</taxon>
        <taxon>Bacilli</taxon>
        <taxon>Lactobacillales</taxon>
        <taxon>Lactobacillaceae</taxon>
        <taxon>Fructobacillus</taxon>
    </lineage>
</organism>
<evidence type="ECO:0000256" key="3">
    <source>
        <dbReference type="ARBA" id="ARBA00022723"/>
    </source>
</evidence>